<dbReference type="Pfam" id="PF19274">
    <property type="entry name" value="PI4K_N"/>
    <property type="match status" value="1"/>
</dbReference>
<evidence type="ECO:0000313" key="4">
    <source>
        <dbReference type="EMBL" id="RUS74516.1"/>
    </source>
</evidence>
<dbReference type="EMBL" id="RQTK01000824">
    <property type="protein sequence ID" value="RUS74516.1"/>
    <property type="molecule type" value="Genomic_DNA"/>
</dbReference>
<feature type="non-terminal residue" evidence="4">
    <location>
        <position position="1"/>
    </location>
</feature>
<protein>
    <recommendedName>
        <fullName evidence="3">PI4-kinase N-terminal domain-containing protein</fullName>
    </recommendedName>
</protein>
<dbReference type="AlphaFoldDB" id="A0A433SYY9"/>
<feature type="region of interest" description="Disordered" evidence="2">
    <location>
        <begin position="165"/>
        <end position="184"/>
    </location>
</feature>
<evidence type="ECO:0000313" key="5">
    <source>
        <dbReference type="Proteomes" id="UP000271974"/>
    </source>
</evidence>
<accession>A0A433SYY9</accession>
<dbReference type="InterPro" id="IPR045495">
    <property type="entry name" value="PI4K_N"/>
</dbReference>
<feature type="domain" description="PI4-kinase N-terminal" evidence="3">
    <location>
        <begin position="1"/>
        <end position="132"/>
    </location>
</feature>
<dbReference type="STRING" id="188477.A0A433SYY9"/>
<comment type="similarity">
    <text evidence="1">Belongs to the PI3/PI4-kinase family. Type III PI4K subfamily.</text>
</comment>
<feature type="compositionally biased region" description="Polar residues" evidence="2">
    <location>
        <begin position="172"/>
        <end position="184"/>
    </location>
</feature>
<keyword evidence="5" id="KW-1185">Reference proteome</keyword>
<gene>
    <name evidence="4" type="ORF">EGW08_017723</name>
</gene>
<organism evidence="4 5">
    <name type="scientific">Elysia chlorotica</name>
    <name type="common">Eastern emerald elysia</name>
    <name type="synonym">Sea slug</name>
    <dbReference type="NCBI Taxonomy" id="188477"/>
    <lineage>
        <taxon>Eukaryota</taxon>
        <taxon>Metazoa</taxon>
        <taxon>Spiralia</taxon>
        <taxon>Lophotrochozoa</taxon>
        <taxon>Mollusca</taxon>
        <taxon>Gastropoda</taxon>
        <taxon>Heterobranchia</taxon>
        <taxon>Euthyneura</taxon>
        <taxon>Panpulmonata</taxon>
        <taxon>Sacoglossa</taxon>
        <taxon>Placobranchoidea</taxon>
        <taxon>Plakobranchidae</taxon>
        <taxon>Elysia</taxon>
    </lineage>
</organism>
<proteinExistence type="inferred from homology"/>
<comment type="caution">
    <text evidence="4">The sequence shown here is derived from an EMBL/GenBank/DDBJ whole genome shotgun (WGS) entry which is preliminary data.</text>
</comment>
<evidence type="ECO:0000256" key="2">
    <source>
        <dbReference type="SAM" id="MobiDB-lite"/>
    </source>
</evidence>
<evidence type="ECO:0000256" key="1">
    <source>
        <dbReference type="ARBA" id="ARBA00006209"/>
    </source>
</evidence>
<reference evidence="4 5" key="1">
    <citation type="submission" date="2019-01" db="EMBL/GenBank/DDBJ databases">
        <title>A draft genome assembly of the solar-powered sea slug Elysia chlorotica.</title>
        <authorList>
            <person name="Cai H."/>
            <person name="Li Q."/>
            <person name="Fang X."/>
            <person name="Li J."/>
            <person name="Curtis N.E."/>
            <person name="Altenburger A."/>
            <person name="Shibata T."/>
            <person name="Feng M."/>
            <person name="Maeda T."/>
            <person name="Schwartz J.A."/>
            <person name="Shigenobu S."/>
            <person name="Lundholm N."/>
            <person name="Nishiyama T."/>
            <person name="Yang H."/>
            <person name="Hasebe M."/>
            <person name="Li S."/>
            <person name="Pierce S.K."/>
            <person name="Wang J."/>
        </authorList>
    </citation>
    <scope>NUCLEOTIDE SEQUENCE [LARGE SCALE GENOMIC DNA]</scope>
    <source>
        <strain evidence="4">EC2010</strain>
        <tissue evidence="4">Whole organism of an adult</tissue>
    </source>
</reference>
<evidence type="ECO:0000259" key="3">
    <source>
        <dbReference type="Pfam" id="PF19274"/>
    </source>
</evidence>
<name>A0A433SYY9_ELYCH</name>
<dbReference type="OrthoDB" id="7381062at2759"/>
<sequence>ERIEIAKYSDSQQIKIFLSLLNKSLSVQIGHRPSIISRHTAAIGPRFRLLSMGLSLLQGDNLPNTPAKTVLRERVYAATLDFFCGPPICPSQAPIELRGDITLLMQYWQRMHYDKKHLSVNTVPLADTMENNPASTSPPMTSGSGAAYSVQSGWMNTFNSNSSSIYSKRSATGETRPTQSSQGG</sequence>
<dbReference type="Proteomes" id="UP000271974">
    <property type="component" value="Unassembled WGS sequence"/>
</dbReference>